<dbReference type="HOGENOM" id="CLU_710020_0_0_1"/>
<keyword evidence="2" id="KW-1185">Reference proteome</keyword>
<evidence type="ECO:0008006" key="3">
    <source>
        <dbReference type="Google" id="ProtNLM"/>
    </source>
</evidence>
<sequence length="389" mass="43940">MNRQHDGQQSAISAPIYRLPTEILIEIFRVACVDDGTRVMHGHSVPNVSISLTCSRFRQIMLNLCDVWTTIDYRLYWPLRVLTSYVMTMLKRASGLVLNIVVRDRWRQMSAESGSVFELFFINKAVKVDTISFYLSQHSVNYIPSLFIDFLPTPPRRLEIYHGVEPDTRPPDLRLSESNSGKSPFRCTMTGKNFELVEELHLVDTTLGLNSFPRKFSSLKSVTQRRRPNQAQTPASLPVGVLVRTCPHLTSLVMEGSVYSDWVDWSRMPNKSFIYPLHTLEITDHLGFTELCRLFPTLRFPHLTKLVVATNDSRILCKFLVDHITITDLELKLAVNGEAIGAACPRVTRLSIPAGAVQLVLHRGPLAGFKALEGPLCRLRVLLALGGRV</sequence>
<organism evidence="1 2">
    <name type="scientific">Serendipita indica (strain DSM 11827)</name>
    <name type="common">Root endophyte fungus</name>
    <name type="synonym">Piriformospora indica</name>
    <dbReference type="NCBI Taxonomy" id="1109443"/>
    <lineage>
        <taxon>Eukaryota</taxon>
        <taxon>Fungi</taxon>
        <taxon>Dikarya</taxon>
        <taxon>Basidiomycota</taxon>
        <taxon>Agaricomycotina</taxon>
        <taxon>Agaricomycetes</taxon>
        <taxon>Sebacinales</taxon>
        <taxon>Serendipitaceae</taxon>
        <taxon>Serendipita</taxon>
    </lineage>
</organism>
<dbReference type="EMBL" id="CAFZ01000078">
    <property type="protein sequence ID" value="CCA70287.1"/>
    <property type="molecule type" value="Genomic_DNA"/>
</dbReference>
<comment type="caution">
    <text evidence="1">The sequence shown here is derived from an EMBL/GenBank/DDBJ whole genome shotgun (WGS) entry which is preliminary data.</text>
</comment>
<name>G4TG44_SERID</name>
<accession>G4TG44</accession>
<protein>
    <recommendedName>
        <fullName evidence="3">F-box domain-containing protein</fullName>
    </recommendedName>
</protein>
<dbReference type="Proteomes" id="UP000007148">
    <property type="component" value="Unassembled WGS sequence"/>
</dbReference>
<proteinExistence type="predicted"/>
<dbReference type="AlphaFoldDB" id="G4TG44"/>
<dbReference type="OrthoDB" id="3266451at2759"/>
<evidence type="ECO:0000313" key="1">
    <source>
        <dbReference type="EMBL" id="CCA70287.1"/>
    </source>
</evidence>
<gene>
    <name evidence="1" type="ORF">PIIN_04226</name>
</gene>
<reference evidence="1 2" key="1">
    <citation type="journal article" date="2011" name="PLoS Pathog.">
        <title>Endophytic Life Strategies Decoded by Genome and Transcriptome Analyses of the Mutualistic Root Symbiont Piriformospora indica.</title>
        <authorList>
            <person name="Zuccaro A."/>
            <person name="Lahrmann U."/>
            <person name="Guldener U."/>
            <person name="Langen G."/>
            <person name="Pfiffi S."/>
            <person name="Biedenkopf D."/>
            <person name="Wong P."/>
            <person name="Samans B."/>
            <person name="Grimm C."/>
            <person name="Basiewicz M."/>
            <person name="Murat C."/>
            <person name="Martin F."/>
            <person name="Kogel K.H."/>
        </authorList>
    </citation>
    <scope>NUCLEOTIDE SEQUENCE [LARGE SCALE GENOMIC DNA]</scope>
    <source>
        <strain evidence="1 2">DSM 11827</strain>
    </source>
</reference>
<dbReference type="InParanoid" id="G4TG44"/>
<evidence type="ECO:0000313" key="2">
    <source>
        <dbReference type="Proteomes" id="UP000007148"/>
    </source>
</evidence>